<dbReference type="EMBL" id="JAJAGQ010000003">
    <property type="protein sequence ID" value="KAJ8568972.1"/>
    <property type="molecule type" value="Genomic_DNA"/>
</dbReference>
<sequence>MEKNLKQHFILVHGFCHGAWCWYKLVTLLEKSGHKVTALDLGASGISMKQINEIGSISYYVKPLMDFMVSLQPHDDDEKVILVGHSYGGLCISLAMEAFPHKISVAVFVTAYMPNHIDPPALLIQEYFRRTSMESLMDCQFTFDQGMENAPTSAIFGSNYMQANLYKHCQAEDLQLAKMLIRPGKFFIEDISNEGLLTQEKYGSVKRVYVVCQDDLVMEEEFQKYNIEKSTPHEVKIIDKSGHMVMISQAQKLSICLQEIASKNYQEQKIIN</sequence>
<accession>A0A9Q1MUX5</accession>
<dbReference type="GO" id="GO:0009696">
    <property type="term" value="P:salicylic acid metabolic process"/>
    <property type="evidence" value="ECO:0007669"/>
    <property type="project" value="TreeGrafter"/>
</dbReference>
<dbReference type="PANTHER" id="PTHR10992">
    <property type="entry name" value="METHYLESTERASE FAMILY MEMBER"/>
    <property type="match status" value="1"/>
</dbReference>
<dbReference type="OrthoDB" id="408373at2759"/>
<dbReference type="SUPFAM" id="SSF53474">
    <property type="entry name" value="alpha/beta-Hydrolases"/>
    <property type="match status" value="1"/>
</dbReference>
<dbReference type="PANTHER" id="PTHR10992:SF943">
    <property type="entry name" value="METHYLESTERASE 10"/>
    <property type="match status" value="1"/>
</dbReference>
<dbReference type="GO" id="GO:0080031">
    <property type="term" value="F:methyl salicylate esterase activity"/>
    <property type="evidence" value="ECO:0007669"/>
    <property type="project" value="TreeGrafter"/>
</dbReference>
<dbReference type="InterPro" id="IPR000073">
    <property type="entry name" value="AB_hydrolase_1"/>
</dbReference>
<dbReference type="Gene3D" id="3.40.50.1820">
    <property type="entry name" value="alpha/beta hydrolase"/>
    <property type="match status" value="1"/>
</dbReference>
<dbReference type="Proteomes" id="UP001152561">
    <property type="component" value="Unassembled WGS sequence"/>
</dbReference>
<dbReference type="GO" id="GO:0080032">
    <property type="term" value="F:methyl jasmonate esterase activity"/>
    <property type="evidence" value="ECO:0007669"/>
    <property type="project" value="TreeGrafter"/>
</dbReference>
<name>A0A9Q1MUX5_9SOLA</name>
<dbReference type="AlphaFoldDB" id="A0A9Q1MUX5"/>
<proteinExistence type="predicted"/>
<dbReference type="GO" id="GO:0009694">
    <property type="term" value="P:jasmonic acid metabolic process"/>
    <property type="evidence" value="ECO:0007669"/>
    <property type="project" value="TreeGrafter"/>
</dbReference>
<organism evidence="2 3">
    <name type="scientific">Anisodus acutangulus</name>
    <dbReference type="NCBI Taxonomy" id="402998"/>
    <lineage>
        <taxon>Eukaryota</taxon>
        <taxon>Viridiplantae</taxon>
        <taxon>Streptophyta</taxon>
        <taxon>Embryophyta</taxon>
        <taxon>Tracheophyta</taxon>
        <taxon>Spermatophyta</taxon>
        <taxon>Magnoliopsida</taxon>
        <taxon>eudicotyledons</taxon>
        <taxon>Gunneridae</taxon>
        <taxon>Pentapetalae</taxon>
        <taxon>asterids</taxon>
        <taxon>lamiids</taxon>
        <taxon>Solanales</taxon>
        <taxon>Solanaceae</taxon>
        <taxon>Solanoideae</taxon>
        <taxon>Hyoscyameae</taxon>
        <taxon>Anisodus</taxon>
    </lineage>
</organism>
<reference evidence="3" key="1">
    <citation type="journal article" date="2023" name="Proc. Natl. Acad. Sci. U.S.A.">
        <title>Genomic and structural basis for evolution of tropane alkaloid biosynthesis.</title>
        <authorList>
            <person name="Wanga Y.-J."/>
            <person name="Taina T."/>
            <person name="Yua J.-Y."/>
            <person name="Lia J."/>
            <person name="Xua B."/>
            <person name="Chenc J."/>
            <person name="D'Auriad J.C."/>
            <person name="Huanga J.-P."/>
            <person name="Huanga S.-X."/>
        </authorList>
    </citation>
    <scope>NUCLEOTIDE SEQUENCE [LARGE SCALE GENOMIC DNA]</scope>
    <source>
        <strain evidence="3">cv. KIB-2019</strain>
    </source>
</reference>
<dbReference type="FunFam" id="3.40.50.1820:FF:000051">
    <property type="entry name" value="(S)-hydroxynitrile lyase"/>
    <property type="match status" value="1"/>
</dbReference>
<evidence type="ECO:0000313" key="2">
    <source>
        <dbReference type="EMBL" id="KAJ8568972.1"/>
    </source>
</evidence>
<feature type="domain" description="AB hydrolase-1" evidence="1">
    <location>
        <begin position="8"/>
        <end position="247"/>
    </location>
</feature>
<dbReference type="GO" id="GO:0080030">
    <property type="term" value="F:methyl indole-3-acetate esterase activity"/>
    <property type="evidence" value="ECO:0007669"/>
    <property type="project" value="TreeGrafter"/>
</dbReference>
<gene>
    <name evidence="2" type="ORF">K7X08_037187</name>
</gene>
<dbReference type="InterPro" id="IPR045889">
    <property type="entry name" value="MES/HNL"/>
</dbReference>
<dbReference type="Pfam" id="PF00561">
    <property type="entry name" value="Abhydrolase_1"/>
    <property type="match status" value="1"/>
</dbReference>
<keyword evidence="3" id="KW-1185">Reference proteome</keyword>
<comment type="caution">
    <text evidence="2">The sequence shown here is derived from an EMBL/GenBank/DDBJ whole genome shotgun (WGS) entry which is preliminary data.</text>
</comment>
<dbReference type="InterPro" id="IPR029058">
    <property type="entry name" value="AB_hydrolase_fold"/>
</dbReference>
<evidence type="ECO:0000313" key="3">
    <source>
        <dbReference type="Proteomes" id="UP001152561"/>
    </source>
</evidence>
<protein>
    <recommendedName>
        <fullName evidence="1">AB hydrolase-1 domain-containing protein</fullName>
    </recommendedName>
</protein>
<evidence type="ECO:0000259" key="1">
    <source>
        <dbReference type="Pfam" id="PF00561"/>
    </source>
</evidence>